<dbReference type="InterPro" id="IPR000847">
    <property type="entry name" value="LysR_HTH_N"/>
</dbReference>
<organism evidence="2 3">
    <name type="scientific">Sulfitobacter sediminis</name>
    <dbReference type="NCBI Taxonomy" id="3234186"/>
    <lineage>
        <taxon>Bacteria</taxon>
        <taxon>Pseudomonadati</taxon>
        <taxon>Pseudomonadota</taxon>
        <taxon>Alphaproteobacteria</taxon>
        <taxon>Rhodobacterales</taxon>
        <taxon>Roseobacteraceae</taxon>
        <taxon>Sulfitobacter</taxon>
    </lineage>
</organism>
<dbReference type="Pfam" id="PF00126">
    <property type="entry name" value="HTH_1"/>
    <property type="match status" value="1"/>
</dbReference>
<feature type="domain" description="HTH lysR-type" evidence="1">
    <location>
        <begin position="22"/>
        <end position="79"/>
    </location>
</feature>
<protein>
    <submittedName>
        <fullName evidence="2">LysR family transcriptional regulator</fullName>
    </submittedName>
</protein>
<dbReference type="PROSITE" id="PS50931">
    <property type="entry name" value="HTH_LYSR"/>
    <property type="match status" value="1"/>
</dbReference>
<comment type="caution">
    <text evidence="2">The sequence shown here is derived from an EMBL/GenBank/DDBJ whole genome shotgun (WGS) entry which is preliminary data.</text>
</comment>
<proteinExistence type="predicted"/>
<dbReference type="InterPro" id="IPR036390">
    <property type="entry name" value="WH_DNA-bd_sf"/>
</dbReference>
<dbReference type="RefSeq" id="WP_367876137.1">
    <property type="nucleotide sequence ID" value="NZ_JBFNXX010000001.1"/>
</dbReference>
<dbReference type="Gene3D" id="1.10.10.10">
    <property type="entry name" value="Winged helix-like DNA-binding domain superfamily/Winged helix DNA-binding domain"/>
    <property type="match status" value="1"/>
</dbReference>
<accession>A0ABV3RHJ7</accession>
<name>A0ABV3RHJ7_9RHOB</name>
<keyword evidence="3" id="KW-1185">Reference proteome</keyword>
<dbReference type="EMBL" id="JBFNXX010000001">
    <property type="protein sequence ID" value="MEW9918440.1"/>
    <property type="molecule type" value="Genomic_DNA"/>
</dbReference>
<dbReference type="InterPro" id="IPR036388">
    <property type="entry name" value="WH-like_DNA-bd_sf"/>
</dbReference>
<evidence type="ECO:0000313" key="3">
    <source>
        <dbReference type="Proteomes" id="UP001556098"/>
    </source>
</evidence>
<evidence type="ECO:0000259" key="1">
    <source>
        <dbReference type="PROSITE" id="PS50931"/>
    </source>
</evidence>
<sequence length="314" mass="35462">MNQTTNIENMAAVAATDAPPALLYEMIRSFVTLASTLNLSHAVHELNSTRQTVRRHISHLEACMGAPLFVVEDRRYQLSALGESMLPSAKDILARGALWLRGQSRFFNGLQQLHASVQDWDFYQQQQPLGNIWTDSSILLRETFRAWTMAGGEIESPLLAHVRPYLIIYRQSELGWICVEFGQKSVYVNWFGQDYARSSIGRPISQMPAGEEFSHLIYAAFEEVQAAQMARLDHVFTRMPRGEAGELTPVAYQRLILSGFFPDRSPAVMSLVVPVDEVHIPGIDLRQMSELGPVDVIELPPEEARFERMISDQN</sequence>
<reference evidence="2 3" key="1">
    <citation type="submission" date="2024-07" db="EMBL/GenBank/DDBJ databases">
        <title>Marimonas sp.nov., isolated from tidal-flat sediment.</title>
        <authorList>
            <person name="Jayan J.N."/>
            <person name="Lee S.S."/>
        </authorList>
    </citation>
    <scope>NUCLEOTIDE SEQUENCE [LARGE SCALE GENOMIC DNA]</scope>
    <source>
        <strain evidence="2 3">MJW-29</strain>
    </source>
</reference>
<gene>
    <name evidence="2" type="ORF">AB2B41_02400</name>
</gene>
<dbReference type="SUPFAM" id="SSF46785">
    <property type="entry name" value="Winged helix' DNA-binding domain"/>
    <property type="match status" value="1"/>
</dbReference>
<dbReference type="Proteomes" id="UP001556098">
    <property type="component" value="Unassembled WGS sequence"/>
</dbReference>
<evidence type="ECO:0000313" key="2">
    <source>
        <dbReference type="EMBL" id="MEW9918440.1"/>
    </source>
</evidence>